<keyword evidence="2 3" id="KW-0694">RNA-binding</keyword>
<gene>
    <name evidence="3" type="primary">khpA</name>
    <name evidence="4" type="ORF">IAB67_07785</name>
</gene>
<reference evidence="4" key="1">
    <citation type="submission" date="2020-10" db="EMBL/GenBank/DDBJ databases">
        <authorList>
            <person name="Gilroy R."/>
        </authorList>
    </citation>
    <scope>NUCLEOTIDE SEQUENCE</scope>
    <source>
        <strain evidence="4">CHK191-8634</strain>
    </source>
</reference>
<proteinExistence type="inferred from homology"/>
<reference evidence="4" key="2">
    <citation type="journal article" date="2021" name="PeerJ">
        <title>Extensive microbial diversity within the chicken gut microbiome revealed by metagenomics and culture.</title>
        <authorList>
            <person name="Gilroy R."/>
            <person name="Ravi A."/>
            <person name="Getino M."/>
            <person name="Pursley I."/>
            <person name="Horton D.L."/>
            <person name="Alikhan N.F."/>
            <person name="Baker D."/>
            <person name="Gharbi K."/>
            <person name="Hall N."/>
            <person name="Watson M."/>
            <person name="Adriaenssens E.M."/>
            <person name="Foster-Nyarko E."/>
            <person name="Jarju S."/>
            <person name="Secka A."/>
            <person name="Antonio M."/>
            <person name="Oren A."/>
            <person name="Chaudhuri R.R."/>
            <person name="La Ragione R."/>
            <person name="Hildebrand F."/>
            <person name="Pallen M.J."/>
        </authorList>
    </citation>
    <scope>NUCLEOTIDE SEQUENCE</scope>
    <source>
        <strain evidence="4">CHK191-8634</strain>
    </source>
</reference>
<dbReference type="AlphaFoldDB" id="A0A9D1IVM1"/>
<keyword evidence="1 3" id="KW-0963">Cytoplasm</keyword>
<dbReference type="EMBL" id="DVMR01000058">
    <property type="protein sequence ID" value="HIU44178.1"/>
    <property type="molecule type" value="Genomic_DNA"/>
</dbReference>
<keyword evidence="3" id="KW-0961">Cell wall biogenesis/degradation</keyword>
<dbReference type="GO" id="GO:0003723">
    <property type="term" value="F:RNA binding"/>
    <property type="evidence" value="ECO:0007669"/>
    <property type="project" value="UniProtKB-UniRule"/>
</dbReference>
<dbReference type="GO" id="GO:0005737">
    <property type="term" value="C:cytoplasm"/>
    <property type="evidence" value="ECO:0007669"/>
    <property type="project" value="UniProtKB-SubCell"/>
</dbReference>
<comment type="similarity">
    <text evidence="3">Belongs to the KhpA RNA-binding protein family.</text>
</comment>
<comment type="subunit">
    <text evidence="3">Forms a complex with KhpB.</text>
</comment>
<dbReference type="InterPro" id="IPR015946">
    <property type="entry name" value="KH_dom-like_a/b"/>
</dbReference>
<comment type="subcellular location">
    <subcellularLocation>
        <location evidence="3">Cytoplasm</location>
    </subcellularLocation>
</comment>
<dbReference type="SUPFAM" id="SSF54814">
    <property type="entry name" value="Prokaryotic type KH domain (KH-domain type II)"/>
    <property type="match status" value="1"/>
</dbReference>
<evidence type="ECO:0000256" key="3">
    <source>
        <dbReference type="HAMAP-Rule" id="MF_00088"/>
    </source>
</evidence>
<keyword evidence="3" id="KW-0133">Cell shape</keyword>
<comment type="caution">
    <text evidence="4">The sequence shown here is derived from an EMBL/GenBank/DDBJ whole genome shotgun (WGS) entry which is preliminary data.</text>
</comment>
<dbReference type="HAMAP" id="MF_00088">
    <property type="entry name" value="KhpA"/>
    <property type="match status" value="1"/>
</dbReference>
<dbReference type="PANTHER" id="PTHR34654">
    <property type="entry name" value="UPF0109 PROTEIN SCO5592"/>
    <property type="match status" value="1"/>
</dbReference>
<dbReference type="PROSITE" id="PS50084">
    <property type="entry name" value="KH_TYPE_1"/>
    <property type="match status" value="1"/>
</dbReference>
<sequence length="81" mass="9031">MENHNVKELLTYIVRSLVQDPDAISVNEVEAGDTLTLQLRVAPDDMGKVIGRQGRIAKEIRALVKAYGLRDGRKVMVDILD</sequence>
<evidence type="ECO:0000256" key="2">
    <source>
        <dbReference type="ARBA" id="ARBA00022884"/>
    </source>
</evidence>
<dbReference type="Pfam" id="PF13083">
    <property type="entry name" value="KH_KhpA-B"/>
    <property type="match status" value="1"/>
</dbReference>
<organism evidence="4 5">
    <name type="scientific">Candidatus Ventrousia excrementavium</name>
    <dbReference type="NCBI Taxonomy" id="2840961"/>
    <lineage>
        <taxon>Bacteria</taxon>
        <taxon>Bacillati</taxon>
        <taxon>Bacillota</taxon>
        <taxon>Clostridia</taxon>
        <taxon>Eubacteriales</taxon>
        <taxon>Clostridiaceae</taxon>
        <taxon>Clostridiaceae incertae sedis</taxon>
        <taxon>Candidatus Ventrousia</taxon>
    </lineage>
</organism>
<name>A0A9D1IVM1_9CLOT</name>
<dbReference type="InterPro" id="IPR009019">
    <property type="entry name" value="KH_sf_prok-type"/>
</dbReference>
<accession>A0A9D1IVM1</accession>
<dbReference type="InterPro" id="IPR020627">
    <property type="entry name" value="KhpA"/>
</dbReference>
<evidence type="ECO:0000313" key="4">
    <source>
        <dbReference type="EMBL" id="HIU44178.1"/>
    </source>
</evidence>
<comment type="function">
    <text evidence="3">A probable RNA chaperone. Forms a complex with KhpB which binds to cellular RNA and controls its expression. Plays a role in peptidoglycan (PG) homeostasis and cell length regulation.</text>
</comment>
<dbReference type="PANTHER" id="PTHR34654:SF1">
    <property type="entry name" value="RNA-BINDING PROTEIN KHPA"/>
    <property type="match status" value="1"/>
</dbReference>
<dbReference type="GO" id="GO:0071555">
    <property type="term" value="P:cell wall organization"/>
    <property type="evidence" value="ECO:0007669"/>
    <property type="project" value="UniProtKB-KW"/>
</dbReference>
<dbReference type="GO" id="GO:0008360">
    <property type="term" value="P:regulation of cell shape"/>
    <property type="evidence" value="ECO:0007669"/>
    <property type="project" value="UniProtKB-KW"/>
</dbReference>
<dbReference type="Proteomes" id="UP000824073">
    <property type="component" value="Unassembled WGS sequence"/>
</dbReference>
<protein>
    <recommendedName>
        <fullName evidence="3">RNA-binding protein KhpA</fullName>
    </recommendedName>
    <alternativeName>
        <fullName evidence="3">KH-domain protein A</fullName>
    </alternativeName>
</protein>
<dbReference type="CDD" id="cd22533">
    <property type="entry name" value="KH-II_YlqC-like"/>
    <property type="match status" value="1"/>
</dbReference>
<evidence type="ECO:0000313" key="5">
    <source>
        <dbReference type="Proteomes" id="UP000824073"/>
    </source>
</evidence>
<keyword evidence="3" id="KW-0143">Chaperone</keyword>
<dbReference type="Gene3D" id="3.30.300.20">
    <property type="match status" value="1"/>
</dbReference>
<evidence type="ECO:0000256" key="1">
    <source>
        <dbReference type="ARBA" id="ARBA00022490"/>
    </source>
</evidence>
<dbReference type="GO" id="GO:0009252">
    <property type="term" value="P:peptidoglycan biosynthetic process"/>
    <property type="evidence" value="ECO:0007669"/>
    <property type="project" value="UniProtKB-UniRule"/>
</dbReference>